<dbReference type="Proteomes" id="UP000643525">
    <property type="component" value="Unassembled WGS sequence"/>
</dbReference>
<evidence type="ECO:0000313" key="12">
    <source>
        <dbReference type="Proteomes" id="UP000643525"/>
    </source>
</evidence>
<comment type="subcellular location">
    <subcellularLocation>
        <location evidence="1">Cell inner membrane</location>
        <topology evidence="1">Multi-pass membrane protein</topology>
    </subcellularLocation>
</comment>
<evidence type="ECO:0000313" key="11">
    <source>
        <dbReference type="EMBL" id="MBE1525123.1"/>
    </source>
</evidence>
<dbReference type="PANTHER" id="PTHR35011">
    <property type="entry name" value="2,3-DIKETO-L-GULONATE TRAP TRANSPORTER SMALL PERMEASE PROTEIN YIAM"/>
    <property type="match status" value="1"/>
</dbReference>
<feature type="transmembrane region" description="Helical" evidence="9">
    <location>
        <begin position="131"/>
        <end position="151"/>
    </location>
</feature>
<evidence type="ECO:0000256" key="3">
    <source>
        <dbReference type="ARBA" id="ARBA00022475"/>
    </source>
</evidence>
<evidence type="ECO:0000256" key="9">
    <source>
        <dbReference type="SAM" id="Phobius"/>
    </source>
</evidence>
<feature type="transmembrane region" description="Helical" evidence="9">
    <location>
        <begin position="52"/>
        <end position="74"/>
    </location>
</feature>
<comment type="similarity">
    <text evidence="8">Belongs to the TRAP transporter small permease family.</text>
</comment>
<reference evidence="11 12" key="1">
    <citation type="submission" date="2020-10" db="EMBL/GenBank/DDBJ databases">
        <title>Sequencing the genomes of 1000 actinobacteria strains.</title>
        <authorList>
            <person name="Klenk H.-P."/>
        </authorList>
    </citation>
    <scope>NUCLEOTIDE SEQUENCE [LARGE SCALE GENOMIC DNA]</scope>
    <source>
        <strain evidence="11 12">DSM 15666</strain>
    </source>
</reference>
<protein>
    <submittedName>
        <fullName evidence="11">TRAP-type C4-dicarboxylate transport system permease small subunit</fullName>
    </submittedName>
</protein>
<evidence type="ECO:0000259" key="10">
    <source>
        <dbReference type="Pfam" id="PF04290"/>
    </source>
</evidence>
<evidence type="ECO:0000256" key="1">
    <source>
        <dbReference type="ARBA" id="ARBA00004429"/>
    </source>
</evidence>
<evidence type="ECO:0000256" key="6">
    <source>
        <dbReference type="ARBA" id="ARBA00022989"/>
    </source>
</evidence>
<evidence type="ECO:0000256" key="2">
    <source>
        <dbReference type="ARBA" id="ARBA00022448"/>
    </source>
</evidence>
<gene>
    <name evidence="11" type="ORF">H4W27_002241</name>
</gene>
<comment type="caution">
    <text evidence="11">The sequence shown here is derived from an EMBL/GenBank/DDBJ whole genome shotgun (WGS) entry which is preliminary data.</text>
</comment>
<proteinExistence type="inferred from homology"/>
<dbReference type="Pfam" id="PF04290">
    <property type="entry name" value="DctQ"/>
    <property type="match status" value="1"/>
</dbReference>
<dbReference type="InterPro" id="IPR007387">
    <property type="entry name" value="TRAP_DctQ"/>
</dbReference>
<keyword evidence="4" id="KW-0997">Cell inner membrane</keyword>
<keyword evidence="3" id="KW-1003">Cell membrane</keyword>
<evidence type="ECO:0000256" key="4">
    <source>
        <dbReference type="ARBA" id="ARBA00022519"/>
    </source>
</evidence>
<feature type="domain" description="Tripartite ATP-independent periplasmic transporters DctQ component" evidence="10">
    <location>
        <begin position="23"/>
        <end position="155"/>
    </location>
</feature>
<organism evidence="11 12">
    <name type="scientific">Nesterenkonia lutea</name>
    <dbReference type="NCBI Taxonomy" id="272919"/>
    <lineage>
        <taxon>Bacteria</taxon>
        <taxon>Bacillati</taxon>
        <taxon>Actinomycetota</taxon>
        <taxon>Actinomycetes</taxon>
        <taxon>Micrococcales</taxon>
        <taxon>Micrococcaceae</taxon>
        <taxon>Nesterenkonia</taxon>
    </lineage>
</organism>
<sequence length="182" mass="19639">MERLVVNLSRVMGVIAALAIVVLMAAIVTDVVTRYLTGSSMPAMVELSESALVVSIFFGLAWAGASGAHVSVTLVTDRLSARLNRLLAVTVWVLTTLFVSWLTFATAGRAMNATGRGETRMGIVEWPTWPLRWVIVAGFLALLLVSLANLVRALRGRDILPAQIDELPRRDTVAETGEHASL</sequence>
<accession>A0ABR9JGR9</accession>
<keyword evidence="7 9" id="KW-0472">Membrane</keyword>
<keyword evidence="6 9" id="KW-1133">Transmembrane helix</keyword>
<feature type="transmembrane region" description="Helical" evidence="9">
    <location>
        <begin position="12"/>
        <end position="32"/>
    </location>
</feature>
<feature type="transmembrane region" description="Helical" evidence="9">
    <location>
        <begin position="86"/>
        <end position="111"/>
    </location>
</feature>
<evidence type="ECO:0000256" key="7">
    <source>
        <dbReference type="ARBA" id="ARBA00023136"/>
    </source>
</evidence>
<name>A0ABR9JGR9_9MICC</name>
<keyword evidence="12" id="KW-1185">Reference proteome</keyword>
<dbReference type="RefSeq" id="WP_192596032.1">
    <property type="nucleotide sequence ID" value="NZ_BAAALJ010000013.1"/>
</dbReference>
<keyword evidence="5 9" id="KW-0812">Transmembrane</keyword>
<dbReference type="PANTHER" id="PTHR35011:SF10">
    <property type="entry name" value="TRAP TRANSPORTER SMALL PERMEASE PROTEIN"/>
    <property type="match status" value="1"/>
</dbReference>
<dbReference type="EMBL" id="JADBED010000001">
    <property type="protein sequence ID" value="MBE1525123.1"/>
    <property type="molecule type" value="Genomic_DNA"/>
</dbReference>
<evidence type="ECO:0000256" key="8">
    <source>
        <dbReference type="ARBA" id="ARBA00038436"/>
    </source>
</evidence>
<evidence type="ECO:0000256" key="5">
    <source>
        <dbReference type="ARBA" id="ARBA00022692"/>
    </source>
</evidence>
<dbReference type="InterPro" id="IPR055348">
    <property type="entry name" value="DctQ"/>
</dbReference>
<keyword evidence="2" id="KW-0813">Transport</keyword>